<dbReference type="RefSeq" id="XP_070888400.1">
    <property type="nucleotide sequence ID" value="XM_071027505.1"/>
</dbReference>
<proteinExistence type="predicted"/>
<feature type="chain" id="PRO_5045833779" description="DUF1996 domain-containing protein" evidence="1">
    <location>
        <begin position="26"/>
        <end position="359"/>
    </location>
</feature>
<accession>A0ABR4LY19</accession>
<dbReference type="EMBL" id="JBFXLQ010000009">
    <property type="protein sequence ID" value="KAL2869421.1"/>
    <property type="molecule type" value="Genomic_DNA"/>
</dbReference>
<evidence type="ECO:0000313" key="4">
    <source>
        <dbReference type="Proteomes" id="UP001610432"/>
    </source>
</evidence>
<keyword evidence="1" id="KW-0732">Signal</keyword>
<evidence type="ECO:0000256" key="1">
    <source>
        <dbReference type="SAM" id="SignalP"/>
    </source>
</evidence>
<evidence type="ECO:0000313" key="3">
    <source>
        <dbReference type="EMBL" id="KAL2869421.1"/>
    </source>
</evidence>
<evidence type="ECO:0000259" key="2">
    <source>
        <dbReference type="Pfam" id="PF09362"/>
    </source>
</evidence>
<dbReference type="Pfam" id="PF09362">
    <property type="entry name" value="DUF1996"/>
    <property type="match status" value="1"/>
</dbReference>
<gene>
    <name evidence="3" type="ORF">BJX67DRAFT_331152</name>
</gene>
<sequence length="359" mass="39577">MATCKLYSGIIALAFILTYPPQTTGSEIPVPPPKTNITITDKFSFTCLPLTTQLSDPIVSPGRPSTHTHVVTGGTGFQQSMSLETARSANETTCEVAMDRSNYWIPALYHANATRDGGFEMIGYEWSAVYYLDRVCNYTAGGMEAGCRDGAYPLAPPAGLRVVAGDAKLQTYNDSDFSQRAISHMCLQQNGTSKETKHLPRTGCSKLRSQVFFPSCWDGKNLDSPDHKSHMAYPATGDYNKGVCPKTHPIAIFSIFVEFLFNTKPFPDYENWVYSTGDRTGYGLHGDFINGWTDQQALQSAFETCAGRETLSSRNCSITKTQKRALAPLPISPEVLVLEDDLGQKKPIRRLPGRPEHVH</sequence>
<protein>
    <recommendedName>
        <fullName evidence="2">DUF1996 domain-containing protein</fullName>
    </recommendedName>
</protein>
<reference evidence="3 4" key="1">
    <citation type="submission" date="2024-07" db="EMBL/GenBank/DDBJ databases">
        <title>Section-level genome sequencing and comparative genomics of Aspergillus sections Usti and Cavernicolus.</title>
        <authorList>
            <consortium name="Lawrence Berkeley National Laboratory"/>
            <person name="Nybo J.L."/>
            <person name="Vesth T.C."/>
            <person name="Theobald S."/>
            <person name="Frisvad J.C."/>
            <person name="Larsen T.O."/>
            <person name="Kjaerboelling I."/>
            <person name="Rothschild-Mancinelli K."/>
            <person name="Lyhne E.K."/>
            <person name="Kogle M.E."/>
            <person name="Barry K."/>
            <person name="Clum A."/>
            <person name="Na H."/>
            <person name="Ledsgaard L."/>
            <person name="Lin J."/>
            <person name="Lipzen A."/>
            <person name="Kuo A."/>
            <person name="Riley R."/>
            <person name="Mondo S."/>
            <person name="Labutti K."/>
            <person name="Haridas S."/>
            <person name="Pangalinan J."/>
            <person name="Salamov A.A."/>
            <person name="Simmons B.A."/>
            <person name="Magnuson J.K."/>
            <person name="Chen J."/>
            <person name="Drula E."/>
            <person name="Henrissat B."/>
            <person name="Wiebenga A."/>
            <person name="Lubbers R.J."/>
            <person name="Gomes A.C."/>
            <person name="Macurrencykelacurrency M.R."/>
            <person name="Stajich J."/>
            <person name="Grigoriev I.V."/>
            <person name="Mortensen U.H."/>
            <person name="De Vries R.P."/>
            <person name="Baker S.E."/>
            <person name="Andersen M.R."/>
        </authorList>
    </citation>
    <scope>NUCLEOTIDE SEQUENCE [LARGE SCALE GENOMIC DNA]</scope>
    <source>
        <strain evidence="3 4">CBS 449.75</strain>
    </source>
</reference>
<dbReference type="Proteomes" id="UP001610432">
    <property type="component" value="Unassembled WGS sequence"/>
</dbReference>
<feature type="signal peptide" evidence="1">
    <location>
        <begin position="1"/>
        <end position="25"/>
    </location>
</feature>
<dbReference type="PANTHER" id="PTHR43662">
    <property type="match status" value="1"/>
</dbReference>
<dbReference type="PANTHER" id="PTHR43662:SF3">
    <property type="entry name" value="DOMAIN PROTEIN, PUTATIVE (AFU_ORTHOLOGUE AFUA_6G11970)-RELATED"/>
    <property type="match status" value="1"/>
</dbReference>
<comment type="caution">
    <text evidence="3">The sequence shown here is derived from an EMBL/GenBank/DDBJ whole genome shotgun (WGS) entry which is preliminary data.</text>
</comment>
<feature type="domain" description="DUF1996" evidence="2">
    <location>
        <begin position="56"/>
        <end position="292"/>
    </location>
</feature>
<keyword evidence="4" id="KW-1185">Reference proteome</keyword>
<dbReference type="InterPro" id="IPR018535">
    <property type="entry name" value="DUF1996"/>
</dbReference>
<dbReference type="GeneID" id="98142577"/>
<organism evidence="3 4">
    <name type="scientific">Aspergillus lucknowensis</name>
    <dbReference type="NCBI Taxonomy" id="176173"/>
    <lineage>
        <taxon>Eukaryota</taxon>
        <taxon>Fungi</taxon>
        <taxon>Dikarya</taxon>
        <taxon>Ascomycota</taxon>
        <taxon>Pezizomycotina</taxon>
        <taxon>Eurotiomycetes</taxon>
        <taxon>Eurotiomycetidae</taxon>
        <taxon>Eurotiales</taxon>
        <taxon>Aspergillaceae</taxon>
        <taxon>Aspergillus</taxon>
        <taxon>Aspergillus subgen. Nidulantes</taxon>
    </lineage>
</organism>
<name>A0ABR4LY19_9EURO</name>